<keyword evidence="2" id="KW-0812">Transmembrane</keyword>
<evidence type="ECO:0000256" key="3">
    <source>
        <dbReference type="SAM" id="SignalP"/>
    </source>
</evidence>
<evidence type="ECO:0000256" key="2">
    <source>
        <dbReference type="SAM" id="Phobius"/>
    </source>
</evidence>
<dbReference type="RefSeq" id="WP_377601362.1">
    <property type="nucleotide sequence ID" value="NZ_JBHUME010000005.1"/>
</dbReference>
<evidence type="ECO:0000256" key="1">
    <source>
        <dbReference type="SAM" id="MobiDB-lite"/>
    </source>
</evidence>
<sequence>MKKVMLLLMAFTLMFTWVSADYADAKPRFKSPRSSYTPAPKKDSTYRSDTGTKKPNSGVNTTAPKRGFFSGGSLMKGLMIGGLAGLLFGGLFAGMGFLGNIVGLLINIFAIYLLFIAIRGIIRMVTGRKRYNPNDPYNRDRDDRNRRY</sequence>
<name>A0ABW5PD78_9BACL</name>
<keyword evidence="2" id="KW-1133">Transmembrane helix</keyword>
<feature type="transmembrane region" description="Helical" evidence="2">
    <location>
        <begin position="74"/>
        <end position="94"/>
    </location>
</feature>
<feature type="region of interest" description="Disordered" evidence="1">
    <location>
        <begin position="29"/>
        <end position="62"/>
    </location>
</feature>
<feature type="compositionally biased region" description="Basic and acidic residues" evidence="1">
    <location>
        <begin position="40"/>
        <end position="52"/>
    </location>
</feature>
<dbReference type="EMBL" id="JBHUME010000005">
    <property type="protein sequence ID" value="MFD2612117.1"/>
    <property type="molecule type" value="Genomic_DNA"/>
</dbReference>
<gene>
    <name evidence="4" type="ORF">ACFSUF_06705</name>
</gene>
<feature type="signal peptide" evidence="3">
    <location>
        <begin position="1"/>
        <end position="20"/>
    </location>
</feature>
<organism evidence="4 5">
    <name type="scientific">Paenibacillus gansuensis</name>
    <dbReference type="NCBI Taxonomy" id="306542"/>
    <lineage>
        <taxon>Bacteria</taxon>
        <taxon>Bacillati</taxon>
        <taxon>Bacillota</taxon>
        <taxon>Bacilli</taxon>
        <taxon>Bacillales</taxon>
        <taxon>Paenibacillaceae</taxon>
        <taxon>Paenibacillus</taxon>
    </lineage>
</organism>
<evidence type="ECO:0000313" key="4">
    <source>
        <dbReference type="EMBL" id="MFD2612117.1"/>
    </source>
</evidence>
<evidence type="ECO:0008006" key="6">
    <source>
        <dbReference type="Google" id="ProtNLM"/>
    </source>
</evidence>
<keyword evidence="3" id="KW-0732">Signal</keyword>
<accession>A0ABW5PD78</accession>
<keyword evidence="2" id="KW-0472">Membrane</keyword>
<evidence type="ECO:0000313" key="5">
    <source>
        <dbReference type="Proteomes" id="UP001597541"/>
    </source>
</evidence>
<comment type="caution">
    <text evidence="4">The sequence shown here is derived from an EMBL/GenBank/DDBJ whole genome shotgun (WGS) entry which is preliminary data.</text>
</comment>
<reference evidence="5" key="1">
    <citation type="journal article" date="2019" name="Int. J. Syst. Evol. Microbiol.">
        <title>The Global Catalogue of Microorganisms (GCM) 10K type strain sequencing project: providing services to taxonomists for standard genome sequencing and annotation.</title>
        <authorList>
            <consortium name="The Broad Institute Genomics Platform"/>
            <consortium name="The Broad Institute Genome Sequencing Center for Infectious Disease"/>
            <person name="Wu L."/>
            <person name="Ma J."/>
        </authorList>
    </citation>
    <scope>NUCLEOTIDE SEQUENCE [LARGE SCALE GENOMIC DNA]</scope>
    <source>
        <strain evidence="5">KCTC 3950</strain>
    </source>
</reference>
<feature type="transmembrane region" description="Helical" evidence="2">
    <location>
        <begin position="101"/>
        <end position="122"/>
    </location>
</feature>
<proteinExistence type="predicted"/>
<dbReference type="Proteomes" id="UP001597541">
    <property type="component" value="Unassembled WGS sequence"/>
</dbReference>
<feature type="chain" id="PRO_5046912886" description="Import inner membrane translocase subunit Tim44" evidence="3">
    <location>
        <begin position="21"/>
        <end position="148"/>
    </location>
</feature>
<feature type="compositionally biased region" description="Polar residues" evidence="1">
    <location>
        <begin position="53"/>
        <end position="62"/>
    </location>
</feature>
<protein>
    <recommendedName>
        <fullName evidence="6">Import inner membrane translocase subunit Tim44</fullName>
    </recommendedName>
</protein>
<keyword evidence="5" id="KW-1185">Reference proteome</keyword>